<dbReference type="RefSeq" id="WP_376879880.1">
    <property type="nucleotide sequence ID" value="NZ_JBHUHP010000029.1"/>
</dbReference>
<evidence type="ECO:0000259" key="4">
    <source>
        <dbReference type="PROSITE" id="PS51118"/>
    </source>
</evidence>
<evidence type="ECO:0000313" key="5">
    <source>
        <dbReference type="EMBL" id="MFD2093816.1"/>
    </source>
</evidence>
<dbReference type="Gene3D" id="1.10.10.10">
    <property type="entry name" value="Winged helix-like DNA-binding domain superfamily/Winged helix DNA-binding domain"/>
    <property type="match status" value="1"/>
</dbReference>
<evidence type="ECO:0000256" key="2">
    <source>
        <dbReference type="ARBA" id="ARBA00023125"/>
    </source>
</evidence>
<dbReference type="InterPro" id="IPR002577">
    <property type="entry name" value="HTH_HxlR"/>
</dbReference>
<evidence type="ECO:0000256" key="3">
    <source>
        <dbReference type="ARBA" id="ARBA00023163"/>
    </source>
</evidence>
<sequence length="172" mass="19011">MLGRTYESEVCSIARALEVVGERWSVLIVRNALFAGSTRFSDFQRSLGIAPNILKTRLDGFVDAGIMRREQYSEQPELYEYLLTEKGRDLAPALIALTEWGDRWAAPDGPPILYRHSTCGSEVSHQVLCATCGRVDDAAEVQALPGPGMPPERVARMEERAANRRSSSLTGL</sequence>
<name>A0ABW4XEE3_9ACTN</name>
<keyword evidence="6" id="KW-1185">Reference proteome</keyword>
<dbReference type="Proteomes" id="UP001597402">
    <property type="component" value="Unassembled WGS sequence"/>
</dbReference>
<comment type="caution">
    <text evidence="5">The sequence shown here is derived from an EMBL/GenBank/DDBJ whole genome shotgun (WGS) entry which is preliminary data.</text>
</comment>
<proteinExistence type="predicted"/>
<keyword evidence="1" id="KW-0805">Transcription regulation</keyword>
<dbReference type="PROSITE" id="PS51118">
    <property type="entry name" value="HTH_HXLR"/>
    <property type="match status" value="1"/>
</dbReference>
<reference evidence="6" key="1">
    <citation type="journal article" date="2019" name="Int. J. Syst. Evol. Microbiol.">
        <title>The Global Catalogue of Microorganisms (GCM) 10K type strain sequencing project: providing services to taxonomists for standard genome sequencing and annotation.</title>
        <authorList>
            <consortium name="The Broad Institute Genomics Platform"/>
            <consortium name="The Broad Institute Genome Sequencing Center for Infectious Disease"/>
            <person name="Wu L."/>
            <person name="Ma J."/>
        </authorList>
    </citation>
    <scope>NUCLEOTIDE SEQUENCE [LARGE SCALE GENOMIC DNA]</scope>
    <source>
        <strain evidence="6">JCM 3338</strain>
    </source>
</reference>
<dbReference type="PANTHER" id="PTHR33204">
    <property type="entry name" value="TRANSCRIPTIONAL REGULATOR, MARR FAMILY"/>
    <property type="match status" value="1"/>
</dbReference>
<evidence type="ECO:0000256" key="1">
    <source>
        <dbReference type="ARBA" id="ARBA00023015"/>
    </source>
</evidence>
<dbReference type="Pfam" id="PF01638">
    <property type="entry name" value="HxlR"/>
    <property type="match status" value="1"/>
</dbReference>
<protein>
    <submittedName>
        <fullName evidence="5">Winged helix-turn-helix transcriptional regulator</fullName>
    </submittedName>
</protein>
<dbReference type="PANTHER" id="PTHR33204:SF18">
    <property type="entry name" value="TRANSCRIPTIONAL REGULATORY PROTEIN"/>
    <property type="match status" value="1"/>
</dbReference>
<accession>A0ABW4XEE3</accession>
<dbReference type="SUPFAM" id="SSF46785">
    <property type="entry name" value="Winged helix' DNA-binding domain"/>
    <property type="match status" value="1"/>
</dbReference>
<gene>
    <name evidence="5" type="ORF">ACFSHS_19815</name>
</gene>
<dbReference type="InterPro" id="IPR036388">
    <property type="entry name" value="WH-like_DNA-bd_sf"/>
</dbReference>
<dbReference type="EMBL" id="JBHUHP010000029">
    <property type="protein sequence ID" value="MFD2093816.1"/>
    <property type="molecule type" value="Genomic_DNA"/>
</dbReference>
<feature type="domain" description="HTH hxlR-type" evidence="4">
    <location>
        <begin position="11"/>
        <end position="109"/>
    </location>
</feature>
<evidence type="ECO:0000313" key="6">
    <source>
        <dbReference type="Proteomes" id="UP001597402"/>
    </source>
</evidence>
<keyword evidence="2" id="KW-0238">DNA-binding</keyword>
<keyword evidence="3" id="KW-0804">Transcription</keyword>
<dbReference type="InterPro" id="IPR036390">
    <property type="entry name" value="WH_DNA-bd_sf"/>
</dbReference>
<organism evidence="5 6">
    <name type="scientific">Blastococcus deserti</name>
    <dbReference type="NCBI Taxonomy" id="2259033"/>
    <lineage>
        <taxon>Bacteria</taxon>
        <taxon>Bacillati</taxon>
        <taxon>Actinomycetota</taxon>
        <taxon>Actinomycetes</taxon>
        <taxon>Geodermatophilales</taxon>
        <taxon>Geodermatophilaceae</taxon>
        <taxon>Blastococcus</taxon>
    </lineage>
</organism>